<proteinExistence type="inferred from homology"/>
<keyword evidence="2" id="KW-0645">Protease</keyword>
<dbReference type="InterPro" id="IPR002933">
    <property type="entry name" value="Peptidase_M20"/>
</dbReference>
<dbReference type="InterPro" id="IPR011650">
    <property type="entry name" value="Peptidase_M20_dimer"/>
</dbReference>
<feature type="domain" description="Peptidase M20 dimerisation" evidence="7">
    <location>
        <begin position="231"/>
        <end position="378"/>
    </location>
</feature>
<feature type="compositionally biased region" description="Low complexity" evidence="6">
    <location>
        <begin position="7"/>
        <end position="34"/>
    </location>
</feature>
<keyword evidence="9" id="KW-1185">Reference proteome</keyword>
<dbReference type="Gene3D" id="3.30.70.360">
    <property type="match status" value="1"/>
</dbReference>
<gene>
    <name evidence="8" type="ORF">N1032_09395</name>
</gene>
<evidence type="ECO:0000256" key="2">
    <source>
        <dbReference type="ARBA" id="ARBA00022670"/>
    </source>
</evidence>
<dbReference type="Pfam" id="PF01546">
    <property type="entry name" value="Peptidase_M20"/>
    <property type="match status" value="1"/>
</dbReference>
<evidence type="ECO:0000313" key="8">
    <source>
        <dbReference type="EMBL" id="MCS5733950.1"/>
    </source>
</evidence>
<evidence type="ECO:0000256" key="6">
    <source>
        <dbReference type="SAM" id="MobiDB-lite"/>
    </source>
</evidence>
<dbReference type="Gene3D" id="1.10.150.900">
    <property type="match status" value="1"/>
</dbReference>
<dbReference type="SUPFAM" id="SSF55031">
    <property type="entry name" value="Bacterial exopeptidase dimerisation domain"/>
    <property type="match status" value="1"/>
</dbReference>
<dbReference type="InterPro" id="IPR036264">
    <property type="entry name" value="Bact_exopeptidase_dim_dom"/>
</dbReference>
<dbReference type="EMBL" id="JANLCJ010000003">
    <property type="protein sequence ID" value="MCS5733950.1"/>
    <property type="molecule type" value="Genomic_DNA"/>
</dbReference>
<name>A0ABT2H1Z1_9MICO</name>
<evidence type="ECO:0000256" key="3">
    <source>
        <dbReference type="ARBA" id="ARBA00022723"/>
    </source>
</evidence>
<keyword evidence="3" id="KW-0479">Metal-binding</keyword>
<comment type="similarity">
    <text evidence="1">Belongs to the peptidase M20A family.</text>
</comment>
<dbReference type="Pfam" id="PF07687">
    <property type="entry name" value="M20_dimer"/>
    <property type="match status" value="1"/>
</dbReference>
<dbReference type="Proteomes" id="UP001165586">
    <property type="component" value="Unassembled WGS sequence"/>
</dbReference>
<organism evidence="8 9">
    <name type="scientific">Herbiconiux daphne</name>
    <dbReference type="NCBI Taxonomy" id="2970914"/>
    <lineage>
        <taxon>Bacteria</taxon>
        <taxon>Bacillati</taxon>
        <taxon>Actinomycetota</taxon>
        <taxon>Actinomycetes</taxon>
        <taxon>Micrococcales</taxon>
        <taxon>Microbacteriaceae</taxon>
        <taxon>Herbiconiux</taxon>
    </lineage>
</organism>
<feature type="region of interest" description="Disordered" evidence="6">
    <location>
        <begin position="1"/>
        <end position="38"/>
    </location>
</feature>
<dbReference type="SUPFAM" id="SSF53187">
    <property type="entry name" value="Zn-dependent exopeptidases"/>
    <property type="match status" value="1"/>
</dbReference>
<evidence type="ECO:0000313" key="9">
    <source>
        <dbReference type="Proteomes" id="UP001165586"/>
    </source>
</evidence>
<dbReference type="PIRSF" id="PIRSF036696">
    <property type="entry name" value="ACY-1"/>
    <property type="match status" value="1"/>
</dbReference>
<dbReference type="InterPro" id="IPR047177">
    <property type="entry name" value="Pept_M20A"/>
</dbReference>
<dbReference type="Gene3D" id="3.40.630.10">
    <property type="entry name" value="Zn peptidases"/>
    <property type="match status" value="1"/>
</dbReference>
<evidence type="ECO:0000256" key="1">
    <source>
        <dbReference type="ARBA" id="ARBA00006247"/>
    </source>
</evidence>
<dbReference type="RefSeq" id="WP_259538801.1">
    <property type="nucleotide sequence ID" value="NZ_JANLCJ010000003.1"/>
</dbReference>
<sequence>MSDAADAPGSGAEAGSRAAAAQPAATSASQSTRAAGDEGALERMRALVRIPTISRGDAAEVDWAAFEAFVAAVEELYPATHGALERELVGGHTLLFRWKGTEAGPASVLMAHYDVVAATDEGWRHPPFAAEVTGRGDDRVLWGRGTLDNKASAVSILEAVERTVTTGFAPRHDLYLLFGHDEEVDGTGAAAVVDLLTARGVRIGLVLDEGGAVVEKLFPTVDRPVAVVGVSEKGTTMFRLTVEQPGGHASTPPRDTATNRLARAIVRLSKRPFPSRINPVTGRMLATVGAHGRGAIRFVFTRVNLFRPLLVLVLSRLTDETAALLHTTIAVTQLSGSLAANALAEQATAVVNARIAIGSTVEGTRRRLERVIADPAVRVEVQSANEPAPVSQMSGPTWNLLSDAITSAYPTAIVTPYVQTGATDSRQFATLSRTVYRFSPFEMSSDERATLHAKDERMSVSTFFTGIRFFEGLIARL</sequence>
<dbReference type="PANTHER" id="PTHR45962:SF1">
    <property type="entry name" value="N-FATTY-ACYL-AMINO ACID SYNTHASE_HYDROLASE PM20D1"/>
    <property type="match status" value="1"/>
</dbReference>
<dbReference type="PANTHER" id="PTHR45962">
    <property type="entry name" value="N-FATTY-ACYL-AMINO ACID SYNTHASE/HYDROLASE PM20D1"/>
    <property type="match status" value="1"/>
</dbReference>
<accession>A0ABT2H1Z1</accession>
<evidence type="ECO:0000256" key="4">
    <source>
        <dbReference type="ARBA" id="ARBA00022801"/>
    </source>
</evidence>
<keyword evidence="4" id="KW-0378">Hydrolase</keyword>
<keyword evidence="5" id="KW-0862">Zinc</keyword>
<comment type="caution">
    <text evidence="8">The sequence shown here is derived from an EMBL/GenBank/DDBJ whole genome shotgun (WGS) entry which is preliminary data.</text>
</comment>
<protein>
    <submittedName>
        <fullName evidence="8">M20/M25/M40 family metallo-hydrolase</fullName>
    </submittedName>
</protein>
<reference evidence="8" key="1">
    <citation type="submission" date="2022-08" db="EMBL/GenBank/DDBJ databases">
        <authorList>
            <person name="Deng Y."/>
            <person name="Han X.-F."/>
            <person name="Zhang Y.-Q."/>
        </authorList>
    </citation>
    <scope>NUCLEOTIDE SEQUENCE</scope>
    <source>
        <strain evidence="8">CPCC 203386</strain>
    </source>
</reference>
<evidence type="ECO:0000259" key="7">
    <source>
        <dbReference type="Pfam" id="PF07687"/>
    </source>
</evidence>
<evidence type="ECO:0000256" key="5">
    <source>
        <dbReference type="ARBA" id="ARBA00022833"/>
    </source>
</evidence>